<sequence length="128" mass="14627">MLTSAVQQLDSTLLIPIFTFYKATFTLDLMNFTSGQRISNRDEDFIINDAIHNSTGWILRVEGISELVKGKRFVFDTRIDNEIKGLNPIDTRLIADTDYGYRKTKLFIENQMRNGVQQTNNCCPQSGV</sequence>
<accession>A0ABP8LJ27</accession>
<evidence type="ECO:0000313" key="2">
    <source>
        <dbReference type="Proteomes" id="UP001501508"/>
    </source>
</evidence>
<protein>
    <submittedName>
        <fullName evidence="1">Uncharacterized protein</fullName>
    </submittedName>
</protein>
<comment type="caution">
    <text evidence="1">The sequence shown here is derived from an EMBL/GenBank/DDBJ whole genome shotgun (WGS) entry which is preliminary data.</text>
</comment>
<reference evidence="2" key="1">
    <citation type="journal article" date="2019" name="Int. J. Syst. Evol. Microbiol.">
        <title>The Global Catalogue of Microorganisms (GCM) 10K type strain sequencing project: providing services to taxonomists for standard genome sequencing and annotation.</title>
        <authorList>
            <consortium name="The Broad Institute Genomics Platform"/>
            <consortium name="The Broad Institute Genome Sequencing Center for Infectious Disease"/>
            <person name="Wu L."/>
            <person name="Ma J."/>
        </authorList>
    </citation>
    <scope>NUCLEOTIDE SEQUENCE [LARGE SCALE GENOMIC DNA]</scope>
    <source>
        <strain evidence="2">JCM 31920</strain>
    </source>
</reference>
<evidence type="ECO:0000313" key="1">
    <source>
        <dbReference type="EMBL" id="GAA4430663.1"/>
    </source>
</evidence>
<name>A0ABP8LJ27_9BACT</name>
<organism evidence="1 2">
    <name type="scientific">Ravibacter arvi</name>
    <dbReference type="NCBI Taxonomy" id="2051041"/>
    <lineage>
        <taxon>Bacteria</taxon>
        <taxon>Pseudomonadati</taxon>
        <taxon>Bacteroidota</taxon>
        <taxon>Cytophagia</taxon>
        <taxon>Cytophagales</taxon>
        <taxon>Spirosomataceae</taxon>
        <taxon>Ravibacter</taxon>
    </lineage>
</organism>
<gene>
    <name evidence="1" type="ORF">GCM10023091_00200</name>
</gene>
<dbReference type="EMBL" id="BAABEY010000001">
    <property type="protein sequence ID" value="GAA4430663.1"/>
    <property type="molecule type" value="Genomic_DNA"/>
</dbReference>
<keyword evidence="2" id="KW-1185">Reference proteome</keyword>
<dbReference type="Proteomes" id="UP001501508">
    <property type="component" value="Unassembled WGS sequence"/>
</dbReference>
<proteinExistence type="predicted"/>